<organism evidence="1 2">
    <name type="scientific">Mycobacterium heckeshornense</name>
    <dbReference type="NCBI Taxonomy" id="110505"/>
    <lineage>
        <taxon>Bacteria</taxon>
        <taxon>Bacillati</taxon>
        <taxon>Actinomycetota</taxon>
        <taxon>Actinomycetes</taxon>
        <taxon>Mycobacteriales</taxon>
        <taxon>Mycobacteriaceae</taxon>
        <taxon>Mycobacterium</taxon>
    </lineage>
</organism>
<dbReference type="AlphaFoldDB" id="A0A2G8BF33"/>
<dbReference type="OrthoDB" id="4747031at2"/>
<keyword evidence="2" id="KW-1185">Reference proteome</keyword>
<evidence type="ECO:0000313" key="1">
    <source>
        <dbReference type="EMBL" id="BCO34020.1"/>
    </source>
</evidence>
<proteinExistence type="predicted"/>
<evidence type="ECO:0000313" key="2">
    <source>
        <dbReference type="Proteomes" id="UP000595446"/>
    </source>
</evidence>
<gene>
    <name evidence="1" type="ORF">MHEC_04530</name>
</gene>
<dbReference type="RefSeq" id="WP_048891117.1">
    <property type="nucleotide sequence ID" value="NZ_AP024237.1"/>
</dbReference>
<dbReference type="EMBL" id="AP024237">
    <property type="protein sequence ID" value="BCO34020.1"/>
    <property type="molecule type" value="Genomic_DNA"/>
</dbReference>
<name>A0A2G8BF33_9MYCO</name>
<protein>
    <submittedName>
        <fullName evidence="1">Uncharacterized protein</fullName>
    </submittedName>
</protein>
<reference evidence="1 2" key="1">
    <citation type="submission" date="2020-12" db="EMBL/GenBank/DDBJ databases">
        <title>Complete genome sequence of Mycobacterium heckeshornense JCM 15655T, closely related to a pathogenic non-tuberculous mycobacterial species Mycobacterium xenopi.</title>
        <authorList>
            <person name="Yoshida M."/>
            <person name="Fukano H."/>
            <person name="Asakura T."/>
            <person name="Suzuki M."/>
            <person name="Hoshino Y."/>
        </authorList>
    </citation>
    <scope>NUCLEOTIDE SEQUENCE [LARGE SCALE GENOMIC DNA]</scope>
    <source>
        <strain evidence="1 2">JCM 15655</strain>
    </source>
</reference>
<sequence length="112" mass="12008">MAFDGEFRVSLEALAHSAAHVSGQGENLAISHLASDNKIDSAQPEWVGASSVALVARMGVWLETSRTLLTRVSEHEIHVHNDGIEFAAREREAAEKLRAVGGGPHRMAVVGE</sequence>
<accession>A0A2G8BF33</accession>
<dbReference type="InterPro" id="IPR036689">
    <property type="entry name" value="ESAT-6-like_sf"/>
</dbReference>
<dbReference type="SUPFAM" id="SSF140453">
    <property type="entry name" value="EsxAB dimer-like"/>
    <property type="match status" value="1"/>
</dbReference>
<dbReference type="Proteomes" id="UP000595446">
    <property type="component" value="Chromosome"/>
</dbReference>